<organism evidence="1 2">
    <name type="scientific">Rhizophagus clarus</name>
    <dbReference type="NCBI Taxonomy" id="94130"/>
    <lineage>
        <taxon>Eukaryota</taxon>
        <taxon>Fungi</taxon>
        <taxon>Fungi incertae sedis</taxon>
        <taxon>Mucoromycota</taxon>
        <taxon>Glomeromycotina</taxon>
        <taxon>Glomeromycetes</taxon>
        <taxon>Glomerales</taxon>
        <taxon>Glomeraceae</taxon>
        <taxon>Rhizophagus</taxon>
    </lineage>
</organism>
<dbReference type="EMBL" id="BLAL01000058">
    <property type="protein sequence ID" value="GES81656.1"/>
    <property type="molecule type" value="Genomic_DNA"/>
</dbReference>
<gene>
    <name evidence="1" type="ORF">RCL2_000890100</name>
</gene>
<proteinExistence type="predicted"/>
<comment type="caution">
    <text evidence="1">The sequence shown here is derived from an EMBL/GenBank/DDBJ whole genome shotgun (WGS) entry which is preliminary data.</text>
</comment>
<evidence type="ECO:0000313" key="1">
    <source>
        <dbReference type="EMBL" id="GES81656.1"/>
    </source>
</evidence>
<name>A0A8H3L7D4_9GLOM</name>
<accession>A0A8H3L7D4</accession>
<dbReference type="AlphaFoldDB" id="A0A8H3L7D4"/>
<evidence type="ECO:0000313" key="2">
    <source>
        <dbReference type="Proteomes" id="UP000615446"/>
    </source>
</evidence>
<protein>
    <submittedName>
        <fullName evidence="1">Uncharacterized protein</fullName>
    </submittedName>
</protein>
<sequence>MAKENLFLTRVISHPPIIFASSKAGTQISGFRLFRFRAQRFLALGSFTVSRSRNISVLPNSSFLLGLPILFENGSFTFLHH</sequence>
<reference evidence="1" key="1">
    <citation type="submission" date="2019-10" db="EMBL/GenBank/DDBJ databases">
        <title>Conservation and host-specific expression of non-tandemly repeated heterogenous ribosome RNA gene in arbuscular mycorrhizal fungi.</title>
        <authorList>
            <person name="Maeda T."/>
            <person name="Kobayashi Y."/>
            <person name="Nakagawa T."/>
            <person name="Ezawa T."/>
            <person name="Yamaguchi K."/>
            <person name="Bino T."/>
            <person name="Nishimoto Y."/>
            <person name="Shigenobu S."/>
            <person name="Kawaguchi M."/>
        </authorList>
    </citation>
    <scope>NUCLEOTIDE SEQUENCE</scope>
    <source>
        <strain evidence="1">HR1</strain>
    </source>
</reference>
<dbReference type="Proteomes" id="UP000615446">
    <property type="component" value="Unassembled WGS sequence"/>
</dbReference>